<keyword evidence="2" id="KW-1185">Reference proteome</keyword>
<dbReference type="EMBL" id="VHLG01000003">
    <property type="protein sequence ID" value="TPW31465.1"/>
    <property type="molecule type" value="Genomic_DNA"/>
</dbReference>
<dbReference type="AlphaFoldDB" id="A0A506UEY3"/>
<sequence>MHSRDLILMFRLKRHCNSEVAVSLTAAIVANLPEGTMNNKDEKEIFGDLSQHERADDALLRICAGIMRDFPREREYERFYLMAAIRRTLSLGLAFRQAIESNNGQMAMILVRLNLDTLARIYALYWAEQTEGMTAESFSRDIANGKKIGDMKLKGAKTKATDKWLIEQIESLGVWISEAYQRTSGAVHFSDFHIHQLLQQARPLEDLPDGALLSEMIVGPCELNADPELYRELKQAFLHISLMLLEVVRQRTSSGRG</sequence>
<name>A0A506UEY3_9HYPH</name>
<protein>
    <submittedName>
        <fullName evidence="1">Uncharacterized protein</fullName>
    </submittedName>
</protein>
<gene>
    <name evidence="1" type="ORF">FJU08_06820</name>
</gene>
<evidence type="ECO:0000313" key="2">
    <source>
        <dbReference type="Proteomes" id="UP000318801"/>
    </source>
</evidence>
<organism evidence="1 2">
    <name type="scientific">Martelella alba</name>
    <dbReference type="NCBI Taxonomy" id="2590451"/>
    <lineage>
        <taxon>Bacteria</taxon>
        <taxon>Pseudomonadati</taxon>
        <taxon>Pseudomonadota</taxon>
        <taxon>Alphaproteobacteria</taxon>
        <taxon>Hyphomicrobiales</taxon>
        <taxon>Aurantimonadaceae</taxon>
        <taxon>Martelella</taxon>
    </lineage>
</organism>
<dbReference type="OrthoDB" id="8266001at2"/>
<evidence type="ECO:0000313" key="1">
    <source>
        <dbReference type="EMBL" id="TPW31465.1"/>
    </source>
</evidence>
<dbReference type="RefSeq" id="WP_141148235.1">
    <property type="nucleotide sequence ID" value="NZ_VHLG01000003.1"/>
</dbReference>
<proteinExistence type="predicted"/>
<reference evidence="1 2" key="1">
    <citation type="submission" date="2019-06" db="EMBL/GenBank/DDBJ databases">
        <authorList>
            <person name="Li M."/>
        </authorList>
    </citation>
    <scope>NUCLEOTIDE SEQUENCE [LARGE SCALE GENOMIC DNA]</scope>
    <source>
        <strain evidence="1 2">BGMRC2036</strain>
    </source>
</reference>
<accession>A0A506UEY3</accession>
<dbReference type="Proteomes" id="UP000318801">
    <property type="component" value="Unassembled WGS sequence"/>
</dbReference>
<comment type="caution">
    <text evidence="1">The sequence shown here is derived from an EMBL/GenBank/DDBJ whole genome shotgun (WGS) entry which is preliminary data.</text>
</comment>